<dbReference type="Proteomes" id="UP001642540">
    <property type="component" value="Unassembled WGS sequence"/>
</dbReference>
<evidence type="ECO:0000313" key="1">
    <source>
        <dbReference type="EMBL" id="CAL8129471.1"/>
    </source>
</evidence>
<proteinExistence type="predicted"/>
<accession>A0ABP1RKA8</accession>
<gene>
    <name evidence="1" type="ORF">ODALV1_LOCUS23203</name>
</gene>
<evidence type="ECO:0008006" key="3">
    <source>
        <dbReference type="Google" id="ProtNLM"/>
    </source>
</evidence>
<organism evidence="1 2">
    <name type="scientific">Orchesella dallaii</name>
    <dbReference type="NCBI Taxonomy" id="48710"/>
    <lineage>
        <taxon>Eukaryota</taxon>
        <taxon>Metazoa</taxon>
        <taxon>Ecdysozoa</taxon>
        <taxon>Arthropoda</taxon>
        <taxon>Hexapoda</taxon>
        <taxon>Collembola</taxon>
        <taxon>Entomobryomorpha</taxon>
        <taxon>Entomobryoidea</taxon>
        <taxon>Orchesellidae</taxon>
        <taxon>Orchesellinae</taxon>
        <taxon>Orchesella</taxon>
    </lineage>
</organism>
<comment type="caution">
    <text evidence="1">The sequence shown here is derived from an EMBL/GenBank/DDBJ whole genome shotgun (WGS) entry which is preliminary data.</text>
</comment>
<name>A0ABP1RKA8_9HEXA</name>
<protein>
    <recommendedName>
        <fullName evidence="3">Protein Star</fullName>
    </recommendedName>
</protein>
<sequence length="333" mass="38666">MNRLLRKYLFLVVSVTLLIIGILLWNRSAIPAFDEDYDSKEQAVKQPARRLPHHVWTYESSNDTNETINAFETLEIKRREIANLKLQNLLVRPWTGGAYNLHNSSLADPSKGEAYYILREYFKFRIQGFFVEYRAFDGETESKTLLLERDFGWHGLLIEPHPVEYQKLVLKNRKSWTANTCLAIQNTSHAIILLVWVKVAGIQMFRENEDLQWYDDWTKVYTVTCHSLEELIISGNGIRITQMVIDLLYLDTGAGFELKVLRMIPLDKLLIKVISVKVKSQDAAALIEGIQGYLQYHGYRNALDIRFKNRPTEAQIIYVHLNSTDLVHFADTE</sequence>
<dbReference type="PANTHER" id="PTHR34009">
    <property type="entry name" value="PROTEIN STAR"/>
    <property type="match status" value="1"/>
</dbReference>
<dbReference type="PANTHER" id="PTHR34009:SF2">
    <property type="entry name" value="PROTEIN STAR"/>
    <property type="match status" value="1"/>
</dbReference>
<dbReference type="InterPro" id="IPR053202">
    <property type="entry name" value="EGF_Rcpt_Signaling_Reg"/>
</dbReference>
<evidence type="ECO:0000313" key="2">
    <source>
        <dbReference type="Proteomes" id="UP001642540"/>
    </source>
</evidence>
<keyword evidence="2" id="KW-1185">Reference proteome</keyword>
<reference evidence="1 2" key="1">
    <citation type="submission" date="2024-08" db="EMBL/GenBank/DDBJ databases">
        <authorList>
            <person name="Cucini C."/>
            <person name="Frati F."/>
        </authorList>
    </citation>
    <scope>NUCLEOTIDE SEQUENCE [LARGE SCALE GENOMIC DNA]</scope>
</reference>
<dbReference type="EMBL" id="CAXLJM020000078">
    <property type="protein sequence ID" value="CAL8129471.1"/>
    <property type="molecule type" value="Genomic_DNA"/>
</dbReference>